<dbReference type="PANTHER" id="PTHR47272">
    <property type="entry name" value="DDE_TNP_1_7 DOMAIN-CONTAINING PROTEIN"/>
    <property type="match status" value="1"/>
</dbReference>
<dbReference type="Pfam" id="PF13843">
    <property type="entry name" value="DDE_Tnp_1_7"/>
    <property type="match status" value="1"/>
</dbReference>
<dbReference type="AlphaFoldDB" id="A0AAD6BNE3"/>
<evidence type="ECO:0000259" key="2">
    <source>
        <dbReference type="Pfam" id="PF13843"/>
    </source>
</evidence>
<feature type="non-terminal residue" evidence="3">
    <location>
        <position position="1"/>
    </location>
</feature>
<dbReference type="Proteomes" id="UP001219934">
    <property type="component" value="Unassembled WGS sequence"/>
</dbReference>
<organism evidence="3 4">
    <name type="scientific">Pogonophryne albipinna</name>
    <dbReference type="NCBI Taxonomy" id="1090488"/>
    <lineage>
        <taxon>Eukaryota</taxon>
        <taxon>Metazoa</taxon>
        <taxon>Chordata</taxon>
        <taxon>Craniata</taxon>
        <taxon>Vertebrata</taxon>
        <taxon>Euteleostomi</taxon>
        <taxon>Actinopterygii</taxon>
        <taxon>Neopterygii</taxon>
        <taxon>Teleostei</taxon>
        <taxon>Neoteleostei</taxon>
        <taxon>Acanthomorphata</taxon>
        <taxon>Eupercaria</taxon>
        <taxon>Perciformes</taxon>
        <taxon>Notothenioidei</taxon>
        <taxon>Pogonophryne</taxon>
    </lineage>
</organism>
<evidence type="ECO:0000313" key="4">
    <source>
        <dbReference type="Proteomes" id="UP001219934"/>
    </source>
</evidence>
<feature type="region of interest" description="Disordered" evidence="1">
    <location>
        <begin position="1"/>
        <end position="45"/>
    </location>
</feature>
<reference evidence="3" key="1">
    <citation type="submission" date="2022-11" db="EMBL/GenBank/DDBJ databases">
        <title>Chromosome-level genome of Pogonophryne albipinna.</title>
        <authorList>
            <person name="Jo E."/>
        </authorList>
    </citation>
    <scope>NUCLEOTIDE SEQUENCE</scope>
    <source>
        <strain evidence="3">SGF0006</strain>
        <tissue evidence="3">Muscle</tissue>
    </source>
</reference>
<gene>
    <name evidence="3" type="ORF">JOQ06_009045</name>
</gene>
<proteinExistence type="predicted"/>
<feature type="domain" description="PiggyBac transposable element-derived protein" evidence="2">
    <location>
        <begin position="52"/>
        <end position="129"/>
    </location>
</feature>
<evidence type="ECO:0000256" key="1">
    <source>
        <dbReference type="SAM" id="MobiDB-lite"/>
    </source>
</evidence>
<dbReference type="InterPro" id="IPR029526">
    <property type="entry name" value="PGBD"/>
</dbReference>
<protein>
    <recommendedName>
        <fullName evidence="2">PiggyBac transposable element-derived protein domain-containing protein</fullName>
    </recommendedName>
</protein>
<keyword evidence="4" id="KW-1185">Reference proteome</keyword>
<sequence length="271" mass="30831">MSEDEADEDACGHMDKENQQPNDPPVSDYVDIEPQQHKPTKPHDREKCLQVVPEEHNSVDEMMIPFKGKFSSIKQYMRGKPHPWGFKVWVRTGMICDFDMYQGSVNGIRAKSELGLSGDVGMKLASTLPVEEKSLKKKGSFDIRVETNHNICAVKWYDSRAVTLVSSFAGPHPVQNIKRWDKANKTYVEVERPSIVATYNKLYLQRSQRLNQPVTPDPVPYGNVKQATPPKGVKRRVLSVRHPTLTFCHPKHSRGPDKFGWVTEKISKAHV</sequence>
<dbReference type="EMBL" id="JAPTMU010000002">
    <property type="protein sequence ID" value="KAJ4947003.1"/>
    <property type="molecule type" value="Genomic_DNA"/>
</dbReference>
<name>A0AAD6BNE3_9TELE</name>
<evidence type="ECO:0000313" key="3">
    <source>
        <dbReference type="EMBL" id="KAJ4947003.1"/>
    </source>
</evidence>
<comment type="caution">
    <text evidence="3">The sequence shown here is derived from an EMBL/GenBank/DDBJ whole genome shotgun (WGS) entry which is preliminary data.</text>
</comment>
<accession>A0AAD6BNE3</accession>